<dbReference type="EMBL" id="CP063849">
    <property type="protein sequence ID" value="QOY87011.1"/>
    <property type="molecule type" value="Genomic_DNA"/>
</dbReference>
<dbReference type="GO" id="GO:0046872">
    <property type="term" value="F:metal ion binding"/>
    <property type="evidence" value="ECO:0007669"/>
    <property type="project" value="UniProtKB-KW"/>
</dbReference>
<dbReference type="InterPro" id="IPR001952">
    <property type="entry name" value="Alkaline_phosphatase"/>
</dbReference>
<feature type="binding site" evidence="3">
    <location>
        <position position="611"/>
    </location>
    <ligand>
        <name>Zn(2+)</name>
        <dbReference type="ChEBI" id="CHEBI:29105"/>
        <label>2</label>
    </ligand>
</feature>
<feature type="binding site" evidence="3">
    <location>
        <position position="143"/>
    </location>
    <ligand>
        <name>Mg(2+)</name>
        <dbReference type="ChEBI" id="CHEBI:18420"/>
    </ligand>
</feature>
<keyword evidence="1" id="KW-0597">Phosphoprotein</keyword>
<dbReference type="SUPFAM" id="SSF53649">
    <property type="entry name" value="Alkaline phosphatase-like"/>
    <property type="match status" value="1"/>
</dbReference>
<feature type="binding site" evidence="3">
    <location>
        <position position="446"/>
    </location>
    <ligand>
        <name>Zn(2+)</name>
        <dbReference type="ChEBI" id="CHEBI:29105"/>
        <label>2</label>
    </ligand>
</feature>
<dbReference type="RefSeq" id="WP_194448680.1">
    <property type="nucleotide sequence ID" value="NZ_CP063849.1"/>
</dbReference>
<feature type="chain" id="PRO_5032305402" evidence="5">
    <location>
        <begin position="22"/>
        <end position="670"/>
    </location>
</feature>
<dbReference type="CDD" id="cd16012">
    <property type="entry name" value="ALP"/>
    <property type="match status" value="1"/>
</dbReference>
<protein>
    <submittedName>
        <fullName evidence="6">Alkaline phosphatase</fullName>
    </submittedName>
</protein>
<evidence type="ECO:0000256" key="1">
    <source>
        <dbReference type="ARBA" id="ARBA00022553"/>
    </source>
</evidence>
<dbReference type="InterPro" id="IPR017850">
    <property type="entry name" value="Alkaline_phosphatase_core_sf"/>
</dbReference>
<dbReference type="PANTHER" id="PTHR11596:SF5">
    <property type="entry name" value="ALKALINE PHOSPHATASE"/>
    <property type="match status" value="1"/>
</dbReference>
<keyword evidence="3" id="KW-0460">Magnesium</keyword>
<organism evidence="6 7">
    <name type="scientific">Paludibaculum fermentans</name>
    <dbReference type="NCBI Taxonomy" id="1473598"/>
    <lineage>
        <taxon>Bacteria</taxon>
        <taxon>Pseudomonadati</taxon>
        <taxon>Acidobacteriota</taxon>
        <taxon>Terriglobia</taxon>
        <taxon>Bryobacterales</taxon>
        <taxon>Bryobacteraceae</taxon>
        <taxon>Paludibaculum</taxon>
    </lineage>
</organism>
<feature type="binding site" evidence="3">
    <location>
        <position position="275"/>
    </location>
    <ligand>
        <name>Mg(2+)</name>
        <dbReference type="ChEBI" id="CHEBI:18420"/>
    </ligand>
</feature>
<feature type="binding site" evidence="3">
    <location>
        <position position="486"/>
    </location>
    <ligand>
        <name>Zn(2+)</name>
        <dbReference type="ChEBI" id="CHEBI:29105"/>
        <label>2</label>
    </ligand>
</feature>
<dbReference type="KEGG" id="pfer:IRI77_30225"/>
<keyword evidence="3" id="KW-0479">Metal-binding</keyword>
<keyword evidence="5" id="KW-0732">Signal</keyword>
<feature type="binding site" evidence="3">
    <location>
        <position position="437"/>
    </location>
    <ligand>
        <name>Mg(2+)</name>
        <dbReference type="ChEBI" id="CHEBI:18420"/>
    </ligand>
</feature>
<feature type="binding site" evidence="3">
    <location>
        <position position="143"/>
    </location>
    <ligand>
        <name>Zn(2+)</name>
        <dbReference type="ChEBI" id="CHEBI:29105"/>
        <label>2</label>
    </ligand>
</feature>
<dbReference type="Gene3D" id="3.40.720.10">
    <property type="entry name" value="Alkaline Phosphatase, subunit A"/>
    <property type="match status" value="2"/>
</dbReference>
<dbReference type="SMART" id="SM00098">
    <property type="entry name" value="alkPPc"/>
    <property type="match status" value="1"/>
</dbReference>
<evidence type="ECO:0000256" key="3">
    <source>
        <dbReference type="PIRSR" id="PIRSR601952-2"/>
    </source>
</evidence>
<sequence>MNLKRALPGVLMVLACMPAFAQSSAPSVRILLPEHTRLLEKQQVDIVLEVRNATAVSGLKVLAGGVDWTSRFKAPVKAALDCDTSSDWVVRADLQSFPTPGQVKLEVSIAADGTTVTDTRTVEVREFKLPDGQARNIILFIGDAMGTSYRDAARLVSRAIVDANGKNSFRDGYFDDLLQMDKMPVSGMSMTYGTDSIVPDSANTGTAWATGNKSFLNAVNSLGDGTDCAWRTTGLTNVATLPYMTDNPRVENLWQYLKRRYSYRTGIVSTAAITDATPAVEGAYVAYRQMRLEIARQYRENPMLNGRPAFDVILGGGADPFTAAGRTDKRDLIGEFQALGYNYVTTASQLKNVYGPSVLGLFKGSASPAPASNGIATASDVNMDVAYDKLGLTRPASEPTANLGAYPDQPMLDVMTQKAIDVLAGSFTQAPFILMVEAASIDKQSHPNQAAGVFWDTIEFDKSIGAARAWAAKRSLKDTLIVVTADHDQSMHIIGVSNTPDSEYFDRTKSEKISYTTSHGDQNFTVWGDAYSNARAGLPFINTSTTASNNGGAAGMPGSFASTDSTSDPASSTYSTYSGLTAYKLDAATGYPVNSGTGLRRLAVGFRTGDHTGSSVPVTAEGPGAFLFTGYMDQTDIFFKIAAAVSSDTSEADKLLDLLVNGKYPKTVGK</sequence>
<accession>A0A7S7NNQ8</accession>
<dbReference type="GO" id="GO:0004035">
    <property type="term" value="F:alkaline phosphatase activity"/>
    <property type="evidence" value="ECO:0007669"/>
    <property type="project" value="TreeGrafter"/>
</dbReference>
<feature type="binding site" evidence="3">
    <location>
        <position position="277"/>
    </location>
    <ligand>
        <name>Mg(2+)</name>
        <dbReference type="ChEBI" id="CHEBI:18420"/>
    </ligand>
</feature>
<feature type="active site" description="Phosphoserine intermediate" evidence="2">
    <location>
        <position position="201"/>
    </location>
</feature>
<comment type="cofactor">
    <cofactor evidence="3">
        <name>Mg(2+)</name>
        <dbReference type="ChEBI" id="CHEBI:18420"/>
    </cofactor>
    <text evidence="3">Binds 1 Mg(2+) ion.</text>
</comment>
<dbReference type="Proteomes" id="UP000593892">
    <property type="component" value="Chromosome"/>
</dbReference>
<proteinExistence type="inferred from homology"/>
<dbReference type="PROSITE" id="PS51257">
    <property type="entry name" value="PROKAR_LIPOPROTEIN"/>
    <property type="match status" value="1"/>
</dbReference>
<evidence type="ECO:0000256" key="2">
    <source>
        <dbReference type="PIRSR" id="PIRSR601952-1"/>
    </source>
</evidence>
<dbReference type="PANTHER" id="PTHR11596">
    <property type="entry name" value="ALKALINE PHOSPHATASE"/>
    <property type="match status" value="1"/>
</dbReference>
<name>A0A7S7NNQ8_PALFE</name>
<feature type="binding site" evidence="3">
    <location>
        <position position="442"/>
    </location>
    <ligand>
        <name>Zn(2+)</name>
        <dbReference type="ChEBI" id="CHEBI:29105"/>
        <label>2</label>
    </ligand>
</feature>
<evidence type="ECO:0000256" key="5">
    <source>
        <dbReference type="SAM" id="SignalP"/>
    </source>
</evidence>
<comment type="cofactor">
    <cofactor evidence="3">
        <name>Zn(2+)</name>
        <dbReference type="ChEBI" id="CHEBI:29105"/>
    </cofactor>
    <text evidence="3">Binds 2 Zn(2+) ions.</text>
</comment>
<keyword evidence="3" id="KW-0862">Zinc</keyword>
<evidence type="ECO:0000256" key="4">
    <source>
        <dbReference type="RuleBase" id="RU003946"/>
    </source>
</evidence>
<keyword evidence="7" id="KW-1185">Reference proteome</keyword>
<dbReference type="Pfam" id="PF00245">
    <property type="entry name" value="Alk_phosphatase"/>
    <property type="match status" value="1"/>
</dbReference>
<feature type="binding site" evidence="3">
    <location>
        <position position="487"/>
    </location>
    <ligand>
        <name>Zn(2+)</name>
        <dbReference type="ChEBI" id="CHEBI:29105"/>
        <label>2</label>
    </ligand>
</feature>
<feature type="signal peptide" evidence="5">
    <location>
        <begin position="1"/>
        <end position="21"/>
    </location>
</feature>
<comment type="similarity">
    <text evidence="4">Belongs to the alkaline phosphatase family.</text>
</comment>
<reference evidence="6 7" key="1">
    <citation type="submission" date="2020-10" db="EMBL/GenBank/DDBJ databases">
        <title>Complete genome sequence of Paludibaculum fermentans P105T, a facultatively anaerobic acidobacterium capable of dissimilatory Fe(III) reduction.</title>
        <authorList>
            <person name="Dedysh S.N."/>
            <person name="Beletsky A.V."/>
            <person name="Kulichevskaya I.S."/>
            <person name="Mardanov A.V."/>
            <person name="Ravin N.V."/>
        </authorList>
    </citation>
    <scope>NUCLEOTIDE SEQUENCE [LARGE SCALE GENOMIC DNA]</scope>
    <source>
        <strain evidence="6 7">P105</strain>
    </source>
</reference>
<dbReference type="PRINTS" id="PR00113">
    <property type="entry name" value="ALKPHPHTASE"/>
</dbReference>
<gene>
    <name evidence="6" type="ORF">IRI77_30225</name>
</gene>
<dbReference type="AlphaFoldDB" id="A0A7S7NNQ8"/>
<evidence type="ECO:0000313" key="7">
    <source>
        <dbReference type="Proteomes" id="UP000593892"/>
    </source>
</evidence>
<evidence type="ECO:0000313" key="6">
    <source>
        <dbReference type="EMBL" id="QOY87011.1"/>
    </source>
</evidence>